<feature type="domain" description="Glycosyl transferase family 25" evidence="1">
    <location>
        <begin position="50"/>
        <end position="216"/>
    </location>
</feature>
<evidence type="ECO:0000259" key="1">
    <source>
        <dbReference type="Pfam" id="PF01755"/>
    </source>
</evidence>
<protein>
    <recommendedName>
        <fullName evidence="1">Glycosyl transferase family 25 domain-containing protein</fullName>
    </recommendedName>
</protein>
<sequence>MLLVFVILIIFVLMLASRRRRRGFTAFLPPIDDTFVYNYNTDWVKKYDMETYVIALPERLEYIKQTLADLGIKPHIYNAFLKSRIPEERGKLVDAGYITEDSALKPGEIACHVSHIQVLRDFLANGKEYALIFEDDMMSPNNQEDLEDIFARVFAELEELRTKWEYLNMGRCWADCTKERAFGKLIYKTPNALCRHSYIVSRSGAKKLIEGTLPMHNEASDIMVAKMIDSNNLNGFSTKPALFSQNRTKFGTNLGNWGPLWECKPPLFKEIGTILKGRL</sequence>
<proteinExistence type="predicted"/>
<reference evidence="2" key="1">
    <citation type="journal article" date="2020" name="Nature">
        <title>Giant virus diversity and host interactions through global metagenomics.</title>
        <authorList>
            <person name="Schulz F."/>
            <person name="Roux S."/>
            <person name="Paez-Espino D."/>
            <person name="Jungbluth S."/>
            <person name="Walsh D.A."/>
            <person name="Denef V.J."/>
            <person name="McMahon K.D."/>
            <person name="Konstantinidis K.T."/>
            <person name="Eloe-Fadrosh E.A."/>
            <person name="Kyrpides N.C."/>
            <person name="Woyke T."/>
        </authorList>
    </citation>
    <scope>NUCLEOTIDE SEQUENCE</scope>
    <source>
        <strain evidence="2">GVMAG-S-1102113-126</strain>
    </source>
</reference>
<accession>A0A6C0KB46</accession>
<dbReference type="CDD" id="cd06532">
    <property type="entry name" value="Glyco_transf_25"/>
    <property type="match status" value="1"/>
</dbReference>
<dbReference type="AlphaFoldDB" id="A0A6C0KB46"/>
<dbReference type="InterPro" id="IPR002654">
    <property type="entry name" value="Glyco_trans_25"/>
</dbReference>
<evidence type="ECO:0000313" key="2">
    <source>
        <dbReference type="EMBL" id="QHU14623.1"/>
    </source>
</evidence>
<dbReference type="EMBL" id="MN740844">
    <property type="protein sequence ID" value="QHU14623.1"/>
    <property type="molecule type" value="Genomic_DNA"/>
</dbReference>
<organism evidence="2">
    <name type="scientific">viral metagenome</name>
    <dbReference type="NCBI Taxonomy" id="1070528"/>
    <lineage>
        <taxon>unclassified sequences</taxon>
        <taxon>metagenomes</taxon>
        <taxon>organismal metagenomes</taxon>
    </lineage>
</organism>
<dbReference type="Pfam" id="PF01755">
    <property type="entry name" value="Glyco_transf_25"/>
    <property type="match status" value="1"/>
</dbReference>
<name>A0A6C0KB46_9ZZZZ</name>